<evidence type="ECO:0000313" key="2">
    <source>
        <dbReference type="EMBL" id="MED6233359.1"/>
    </source>
</evidence>
<proteinExistence type="predicted"/>
<name>A0ABU7A5I7_9TELE</name>
<evidence type="ECO:0000313" key="3">
    <source>
        <dbReference type="Proteomes" id="UP001345963"/>
    </source>
</evidence>
<accession>A0ABU7A5I7</accession>
<reference evidence="2 3" key="1">
    <citation type="submission" date="2021-07" db="EMBL/GenBank/DDBJ databases">
        <authorList>
            <person name="Palmer J.M."/>
        </authorList>
    </citation>
    <scope>NUCLEOTIDE SEQUENCE [LARGE SCALE GENOMIC DNA]</scope>
    <source>
        <strain evidence="2 3">AT_MEX2019</strain>
        <tissue evidence="2">Muscle</tissue>
    </source>
</reference>
<feature type="region of interest" description="Disordered" evidence="1">
    <location>
        <begin position="59"/>
        <end position="100"/>
    </location>
</feature>
<evidence type="ECO:0000256" key="1">
    <source>
        <dbReference type="SAM" id="MobiDB-lite"/>
    </source>
</evidence>
<keyword evidence="3" id="KW-1185">Reference proteome</keyword>
<sequence>MPECFASSWLPKSRSKLRDLSGDPSNRAWTLDLLFPRWLPDQTVPHSFSRTLSTLLRSSQDCPAPAAQRSPLPPPGSQSLSLADLPQPDPAQQILFPVPGSENKAPETLLCFPCFSACGSSRPSPI</sequence>
<dbReference type="EMBL" id="JAHUTI010002357">
    <property type="protein sequence ID" value="MED6233359.1"/>
    <property type="molecule type" value="Genomic_DNA"/>
</dbReference>
<protein>
    <submittedName>
        <fullName evidence="2">Uncharacterized protein</fullName>
    </submittedName>
</protein>
<comment type="caution">
    <text evidence="2">The sequence shown here is derived from an EMBL/GenBank/DDBJ whole genome shotgun (WGS) entry which is preliminary data.</text>
</comment>
<gene>
    <name evidence="2" type="ORF">ATANTOWER_010703</name>
</gene>
<dbReference type="Proteomes" id="UP001345963">
    <property type="component" value="Unassembled WGS sequence"/>
</dbReference>
<organism evidence="2 3">
    <name type="scientific">Ataeniobius toweri</name>
    <dbReference type="NCBI Taxonomy" id="208326"/>
    <lineage>
        <taxon>Eukaryota</taxon>
        <taxon>Metazoa</taxon>
        <taxon>Chordata</taxon>
        <taxon>Craniata</taxon>
        <taxon>Vertebrata</taxon>
        <taxon>Euteleostomi</taxon>
        <taxon>Actinopterygii</taxon>
        <taxon>Neopterygii</taxon>
        <taxon>Teleostei</taxon>
        <taxon>Neoteleostei</taxon>
        <taxon>Acanthomorphata</taxon>
        <taxon>Ovalentaria</taxon>
        <taxon>Atherinomorphae</taxon>
        <taxon>Cyprinodontiformes</taxon>
        <taxon>Goodeidae</taxon>
        <taxon>Ataeniobius</taxon>
    </lineage>
</organism>